<gene>
    <name evidence="2" type="ORF">Hypma_008697</name>
</gene>
<feature type="region of interest" description="Disordered" evidence="1">
    <location>
        <begin position="1"/>
        <end position="44"/>
    </location>
</feature>
<comment type="caution">
    <text evidence="2">The sequence shown here is derived from an EMBL/GenBank/DDBJ whole genome shotgun (WGS) entry which is preliminary data.</text>
</comment>
<protein>
    <submittedName>
        <fullName evidence="2">Uncharacterized protein</fullName>
    </submittedName>
</protein>
<name>A0A369JPQ2_HYPMA</name>
<dbReference type="InParanoid" id="A0A369JPQ2"/>
<dbReference type="PANTHER" id="PTHR37332:SF1">
    <property type="entry name" value="ELMO DOMAIN-CONTAINING PROTEIN"/>
    <property type="match status" value="1"/>
</dbReference>
<reference evidence="2" key="1">
    <citation type="submission" date="2018-04" db="EMBL/GenBank/DDBJ databases">
        <title>Whole genome sequencing of Hypsizygus marmoreus.</title>
        <authorList>
            <person name="Choi I.-G."/>
            <person name="Min B."/>
            <person name="Kim J.-G."/>
            <person name="Kim S."/>
            <person name="Oh Y.-L."/>
            <person name="Kong W.-S."/>
            <person name="Park H."/>
            <person name="Jeong J."/>
            <person name="Song E.-S."/>
        </authorList>
    </citation>
    <scope>NUCLEOTIDE SEQUENCE [LARGE SCALE GENOMIC DNA]</scope>
    <source>
        <strain evidence="2">51987-8</strain>
    </source>
</reference>
<feature type="region of interest" description="Disordered" evidence="1">
    <location>
        <begin position="186"/>
        <end position="211"/>
    </location>
</feature>
<evidence type="ECO:0000256" key="1">
    <source>
        <dbReference type="SAM" id="MobiDB-lite"/>
    </source>
</evidence>
<proteinExistence type="predicted"/>
<feature type="compositionally biased region" description="Basic and acidic residues" evidence="1">
    <location>
        <begin position="187"/>
        <end position="197"/>
    </location>
</feature>
<organism evidence="2 3">
    <name type="scientific">Hypsizygus marmoreus</name>
    <name type="common">White beech mushroom</name>
    <name type="synonym">Agaricus marmoreus</name>
    <dbReference type="NCBI Taxonomy" id="39966"/>
    <lineage>
        <taxon>Eukaryota</taxon>
        <taxon>Fungi</taxon>
        <taxon>Dikarya</taxon>
        <taxon>Basidiomycota</taxon>
        <taxon>Agaricomycotina</taxon>
        <taxon>Agaricomycetes</taxon>
        <taxon>Agaricomycetidae</taxon>
        <taxon>Agaricales</taxon>
        <taxon>Tricholomatineae</taxon>
        <taxon>Lyophyllaceae</taxon>
        <taxon>Hypsizygus</taxon>
    </lineage>
</organism>
<dbReference type="OrthoDB" id="14339at2759"/>
<evidence type="ECO:0000313" key="2">
    <source>
        <dbReference type="EMBL" id="RDB24221.1"/>
    </source>
</evidence>
<dbReference type="EMBL" id="LUEZ02000045">
    <property type="protein sequence ID" value="RDB24221.1"/>
    <property type="molecule type" value="Genomic_DNA"/>
</dbReference>
<dbReference type="Proteomes" id="UP000076154">
    <property type="component" value="Unassembled WGS sequence"/>
</dbReference>
<dbReference type="AlphaFoldDB" id="A0A369JPQ2"/>
<dbReference type="PANTHER" id="PTHR37332">
    <property type="entry name" value="EXPRESSED PROTEIN"/>
    <property type="match status" value="1"/>
</dbReference>
<feature type="compositionally biased region" description="Polar residues" evidence="1">
    <location>
        <begin position="18"/>
        <end position="36"/>
    </location>
</feature>
<accession>A0A369JPQ2</accession>
<sequence length="449" mass="48551">MSYFPDVQQRPTMRRKSSAQNLLSSFKSSGSGATTPTPIPVGTGSISPATGLAFAAAVSTPTTSTPMGREWDAQSIHAETLSGAALGGAGSPQLSQGTSVEYLRDLVQKRIITLTYIRNIHEGRSHWFHTILISRGELEKEFSNNNPDIKRRTHRFAILGMSLSNLLDINQPQDLLRGLTNTLTEYDQSKDDSDKSKMRPTKRLFRPKTAKRQGGAGFTEYAGSFVDTDTSYLMTPHIPFPLDYHQTLLSVLDVISEVYNKISKILGPSPFPHSSQHMMGPLGLLSPHPGVSYLFSGDAPGISINNATPTPNQYSNPNLHQLPAYPPPEEMSSSLWGIANPALTAGGGGVGFGGAAASLMYGGALGSPPPSWSAALGEMVLKIDGKFKKITSTLLKELDAFARTGIKDELASLDPLLRRHTGDEEQPRAPTRVHIGGGRVVHMVYRFEN</sequence>
<feature type="compositionally biased region" description="Basic residues" evidence="1">
    <location>
        <begin position="198"/>
        <end position="211"/>
    </location>
</feature>
<keyword evidence="3" id="KW-1185">Reference proteome</keyword>
<evidence type="ECO:0000313" key="3">
    <source>
        <dbReference type="Proteomes" id="UP000076154"/>
    </source>
</evidence>